<proteinExistence type="predicted"/>
<evidence type="ECO:0000313" key="4">
    <source>
        <dbReference type="EMBL" id="KAK5972611.1"/>
    </source>
</evidence>
<comment type="caution">
    <text evidence="4">The sequence shown here is derived from an EMBL/GenBank/DDBJ whole genome shotgun (WGS) entry which is preliminary data.</text>
</comment>
<evidence type="ECO:0000259" key="2">
    <source>
        <dbReference type="PROSITE" id="PS50234"/>
    </source>
</evidence>
<evidence type="ECO:0000256" key="1">
    <source>
        <dbReference type="SAM" id="MobiDB-lite"/>
    </source>
</evidence>
<name>A0AAN8F3B9_TRICO</name>
<protein>
    <submittedName>
        <fullName evidence="4">VWFA domain-containing protein</fullName>
    </submittedName>
</protein>
<organism evidence="4 5">
    <name type="scientific">Trichostrongylus colubriformis</name>
    <name type="common">Black scour worm</name>
    <dbReference type="NCBI Taxonomy" id="6319"/>
    <lineage>
        <taxon>Eukaryota</taxon>
        <taxon>Metazoa</taxon>
        <taxon>Ecdysozoa</taxon>
        <taxon>Nematoda</taxon>
        <taxon>Chromadorea</taxon>
        <taxon>Rhabditida</taxon>
        <taxon>Rhabditina</taxon>
        <taxon>Rhabditomorpha</taxon>
        <taxon>Strongyloidea</taxon>
        <taxon>Trichostrongylidae</taxon>
        <taxon>Trichostrongylus</taxon>
    </lineage>
</organism>
<dbReference type="Pfam" id="PF00092">
    <property type="entry name" value="VWA"/>
    <property type="match status" value="1"/>
</dbReference>
<dbReference type="EMBL" id="WIXE01016497">
    <property type="protein sequence ID" value="KAK5972611.1"/>
    <property type="molecule type" value="Genomic_DNA"/>
</dbReference>
<accession>A0AAN8F3B9</accession>
<reference evidence="4 5" key="1">
    <citation type="submission" date="2019-10" db="EMBL/GenBank/DDBJ databases">
        <title>Assembly and Annotation for the nematode Trichostrongylus colubriformis.</title>
        <authorList>
            <person name="Martin J."/>
        </authorList>
    </citation>
    <scope>NUCLEOTIDE SEQUENCE [LARGE SCALE GENOMIC DNA]</scope>
    <source>
        <strain evidence="4">G859</strain>
        <tissue evidence="4">Whole worm</tissue>
    </source>
</reference>
<dbReference type="PROSITE" id="PS50234">
    <property type="entry name" value="VWFA"/>
    <property type="match status" value="1"/>
</dbReference>
<keyword evidence="5" id="KW-1185">Reference proteome</keyword>
<dbReference type="Gene3D" id="3.40.50.410">
    <property type="entry name" value="von Willebrand factor, type A domain"/>
    <property type="match status" value="1"/>
</dbReference>
<dbReference type="InterPro" id="IPR036465">
    <property type="entry name" value="vWFA_dom_sf"/>
</dbReference>
<dbReference type="EMBL" id="WIXE01016525">
    <property type="protein sequence ID" value="KAK5972563.1"/>
    <property type="molecule type" value="Genomic_DNA"/>
</dbReference>
<feature type="region of interest" description="Disordered" evidence="1">
    <location>
        <begin position="1"/>
        <end position="27"/>
    </location>
</feature>
<feature type="domain" description="VWFA" evidence="2">
    <location>
        <begin position="22"/>
        <end position="111"/>
    </location>
</feature>
<evidence type="ECO:0000313" key="5">
    <source>
        <dbReference type="Proteomes" id="UP001331761"/>
    </source>
</evidence>
<sequence length="114" mass="12522">MTITFSPASGEAIKEGAKQSAERQGARPGIATKVMVVFTDGWSNKGPDPEDMAKEAAAMGFEIYSVSYTGPVRDAVTINNYTLEAVASDLKHNYTDKNFDEMISRIRQRNLKCL</sequence>
<feature type="compositionally biased region" description="Basic and acidic residues" evidence="1">
    <location>
        <begin position="12"/>
        <end position="25"/>
    </location>
</feature>
<dbReference type="Proteomes" id="UP001331761">
    <property type="component" value="Unassembled WGS sequence"/>
</dbReference>
<evidence type="ECO:0000313" key="3">
    <source>
        <dbReference type="EMBL" id="KAK5972563.1"/>
    </source>
</evidence>
<dbReference type="AlphaFoldDB" id="A0AAN8F3B9"/>
<dbReference type="SUPFAM" id="SSF53300">
    <property type="entry name" value="vWA-like"/>
    <property type="match status" value="1"/>
</dbReference>
<dbReference type="InterPro" id="IPR002035">
    <property type="entry name" value="VWF_A"/>
</dbReference>
<gene>
    <name evidence="3" type="ORF">GCK32_010484</name>
    <name evidence="4" type="ORF">GCK32_011525</name>
</gene>